<evidence type="ECO:0000313" key="1">
    <source>
        <dbReference type="EMBL" id="KAA8543690.1"/>
    </source>
</evidence>
<protein>
    <recommendedName>
        <fullName evidence="3">OTU domain-containing protein</fullName>
    </recommendedName>
</protein>
<dbReference type="AlphaFoldDB" id="A0A5J5BNF7"/>
<dbReference type="PANTHER" id="PTHR36068:SF1">
    <property type="entry name" value="OS01G0102500 PROTEIN"/>
    <property type="match status" value="1"/>
</dbReference>
<sequence length="156" mass="17558">MHGGDVEADGNCLFTTSQKAMGSMFSATDLRRRTVNRFLEDLGSMSGVERDAIDAGYKTHVLARFEVWLGYTCGSGGQAVGQERRLRGFGFNYKRPCSTWDAKINFIVKQLYLRKSHFKPLILEFANVFKSLGLHMEPSSFLDVMGKVEEFNEGEV</sequence>
<accession>A0A5J5BNF7</accession>
<dbReference type="OrthoDB" id="10587900at2759"/>
<proteinExistence type="predicted"/>
<evidence type="ECO:0008006" key="3">
    <source>
        <dbReference type="Google" id="ProtNLM"/>
    </source>
</evidence>
<keyword evidence="2" id="KW-1185">Reference proteome</keyword>
<gene>
    <name evidence="1" type="ORF">F0562_021564</name>
</gene>
<dbReference type="EMBL" id="CM018034">
    <property type="protein sequence ID" value="KAA8543690.1"/>
    <property type="molecule type" value="Genomic_DNA"/>
</dbReference>
<name>A0A5J5BNF7_9ASTE</name>
<reference evidence="1 2" key="1">
    <citation type="submission" date="2019-09" db="EMBL/GenBank/DDBJ databases">
        <title>A chromosome-level genome assembly of the Chinese tupelo Nyssa sinensis.</title>
        <authorList>
            <person name="Yang X."/>
            <person name="Kang M."/>
            <person name="Yang Y."/>
            <person name="Xiong H."/>
            <person name="Wang M."/>
            <person name="Zhang Z."/>
            <person name="Wang Z."/>
            <person name="Wu H."/>
            <person name="Ma T."/>
            <person name="Liu J."/>
            <person name="Xi Z."/>
        </authorList>
    </citation>
    <scope>NUCLEOTIDE SEQUENCE [LARGE SCALE GENOMIC DNA]</scope>
    <source>
        <strain evidence="1">J267</strain>
        <tissue evidence="1">Leaf</tissue>
    </source>
</reference>
<organism evidence="1 2">
    <name type="scientific">Nyssa sinensis</name>
    <dbReference type="NCBI Taxonomy" id="561372"/>
    <lineage>
        <taxon>Eukaryota</taxon>
        <taxon>Viridiplantae</taxon>
        <taxon>Streptophyta</taxon>
        <taxon>Embryophyta</taxon>
        <taxon>Tracheophyta</taxon>
        <taxon>Spermatophyta</taxon>
        <taxon>Magnoliopsida</taxon>
        <taxon>eudicotyledons</taxon>
        <taxon>Gunneridae</taxon>
        <taxon>Pentapetalae</taxon>
        <taxon>asterids</taxon>
        <taxon>Cornales</taxon>
        <taxon>Nyssaceae</taxon>
        <taxon>Nyssa</taxon>
    </lineage>
</organism>
<evidence type="ECO:0000313" key="2">
    <source>
        <dbReference type="Proteomes" id="UP000325577"/>
    </source>
</evidence>
<dbReference type="PANTHER" id="PTHR36068">
    <property type="entry name" value="OS01G0102500 PROTEIN"/>
    <property type="match status" value="1"/>
</dbReference>
<dbReference type="Proteomes" id="UP000325577">
    <property type="component" value="Linkage Group LG11"/>
</dbReference>